<evidence type="ECO:0000313" key="2">
    <source>
        <dbReference type="EMBL" id="KAK9762966.1"/>
    </source>
</evidence>
<name>A0ABR2WN94_9FUNG</name>
<reference evidence="2 3" key="1">
    <citation type="submission" date="2023-04" db="EMBL/GenBank/DDBJ databases">
        <title>Genome of Basidiobolus ranarum AG-B5.</title>
        <authorList>
            <person name="Stajich J.E."/>
            <person name="Carter-House D."/>
            <person name="Gryganskyi A."/>
        </authorList>
    </citation>
    <scope>NUCLEOTIDE SEQUENCE [LARGE SCALE GENOMIC DNA]</scope>
    <source>
        <strain evidence="2 3">AG-B5</strain>
    </source>
</reference>
<evidence type="ECO:0000313" key="3">
    <source>
        <dbReference type="Proteomes" id="UP001479436"/>
    </source>
</evidence>
<dbReference type="InterPro" id="IPR036388">
    <property type="entry name" value="WH-like_DNA-bd_sf"/>
</dbReference>
<evidence type="ECO:0000259" key="1">
    <source>
        <dbReference type="PROSITE" id="PS50934"/>
    </source>
</evidence>
<proteinExistence type="predicted"/>
<keyword evidence="3" id="KW-1185">Reference proteome</keyword>
<dbReference type="Gene3D" id="1.10.10.10">
    <property type="entry name" value="Winged helix-like DNA-binding domain superfamily/Winged helix DNA-binding domain"/>
    <property type="match status" value="1"/>
</dbReference>
<sequence length="102" mass="11338">MIGRKPANPLDIQEADGVHLLTPAEQTICSALRILPKAYMVIKETILKEYARLGSLKRRQARELIKIDVNKTSKIYDFFIEMGWIKPPARGAASTSTNGTPA</sequence>
<gene>
    <name evidence="2" type="primary">ADA2_2</name>
    <name evidence="2" type="ORF">K7432_010773</name>
</gene>
<accession>A0ABR2WN94</accession>
<dbReference type="EMBL" id="JASJQH010000768">
    <property type="protein sequence ID" value="KAK9762966.1"/>
    <property type="molecule type" value="Genomic_DNA"/>
</dbReference>
<comment type="caution">
    <text evidence="2">The sequence shown here is derived from an EMBL/GenBank/DDBJ whole genome shotgun (WGS) entry which is preliminary data.</text>
</comment>
<feature type="domain" description="SWIRM" evidence="1">
    <location>
        <begin position="1"/>
        <end position="96"/>
    </location>
</feature>
<protein>
    <submittedName>
        <fullName evidence="2">Transcriptional adapter ada2</fullName>
    </submittedName>
</protein>
<dbReference type="PANTHER" id="PTHR12374:SF20">
    <property type="entry name" value="TRANSCRIPTIONAL ADAPTER 2-ALPHA"/>
    <property type="match status" value="1"/>
</dbReference>
<dbReference type="InterPro" id="IPR009057">
    <property type="entry name" value="Homeodomain-like_sf"/>
</dbReference>
<dbReference type="InterPro" id="IPR007526">
    <property type="entry name" value="SWIRM"/>
</dbReference>
<dbReference type="PANTHER" id="PTHR12374">
    <property type="entry name" value="TRANSCRIPTIONAL ADAPTOR 2 ADA2 -RELATED"/>
    <property type="match status" value="1"/>
</dbReference>
<dbReference type="SUPFAM" id="SSF46689">
    <property type="entry name" value="Homeodomain-like"/>
    <property type="match status" value="1"/>
</dbReference>
<dbReference type="Pfam" id="PF04433">
    <property type="entry name" value="SWIRM"/>
    <property type="match status" value="1"/>
</dbReference>
<organism evidence="2 3">
    <name type="scientific">Basidiobolus ranarum</name>
    <dbReference type="NCBI Taxonomy" id="34480"/>
    <lineage>
        <taxon>Eukaryota</taxon>
        <taxon>Fungi</taxon>
        <taxon>Fungi incertae sedis</taxon>
        <taxon>Zoopagomycota</taxon>
        <taxon>Entomophthoromycotina</taxon>
        <taxon>Basidiobolomycetes</taxon>
        <taxon>Basidiobolales</taxon>
        <taxon>Basidiobolaceae</taxon>
        <taxon>Basidiobolus</taxon>
    </lineage>
</organism>
<dbReference type="PROSITE" id="PS50934">
    <property type="entry name" value="SWIRM"/>
    <property type="match status" value="1"/>
</dbReference>
<dbReference type="Proteomes" id="UP001479436">
    <property type="component" value="Unassembled WGS sequence"/>
</dbReference>